<dbReference type="InterPro" id="IPR000014">
    <property type="entry name" value="PAS"/>
</dbReference>
<proteinExistence type="predicted"/>
<dbReference type="CDD" id="cd00130">
    <property type="entry name" value="PAS"/>
    <property type="match status" value="1"/>
</dbReference>
<dbReference type="InterPro" id="IPR035965">
    <property type="entry name" value="PAS-like_dom_sf"/>
</dbReference>
<feature type="domain" description="PAS" evidence="1">
    <location>
        <begin position="41"/>
        <end position="108"/>
    </location>
</feature>
<dbReference type="AlphaFoldDB" id="A0AAP2W6A7"/>
<dbReference type="NCBIfam" id="TIGR00229">
    <property type="entry name" value="sensory_box"/>
    <property type="match status" value="1"/>
</dbReference>
<dbReference type="EMBL" id="PGCK01000002">
    <property type="protein sequence ID" value="MCD1294074.1"/>
    <property type="molecule type" value="Genomic_DNA"/>
</dbReference>
<dbReference type="InterPro" id="IPR013767">
    <property type="entry name" value="PAS_fold"/>
</dbReference>
<dbReference type="Gene3D" id="3.30.450.20">
    <property type="entry name" value="PAS domain"/>
    <property type="match status" value="1"/>
</dbReference>
<keyword evidence="3" id="KW-1185">Reference proteome</keyword>
<evidence type="ECO:0000313" key="3">
    <source>
        <dbReference type="Proteomes" id="UP001320159"/>
    </source>
</evidence>
<dbReference type="Pfam" id="PF00989">
    <property type="entry name" value="PAS"/>
    <property type="match status" value="1"/>
</dbReference>
<dbReference type="SMART" id="SM00091">
    <property type="entry name" value="PAS"/>
    <property type="match status" value="1"/>
</dbReference>
<accession>A0AAP2W6A7</accession>
<dbReference type="SUPFAM" id="SSF55785">
    <property type="entry name" value="PYP-like sensor domain (PAS domain)"/>
    <property type="match status" value="1"/>
</dbReference>
<comment type="caution">
    <text evidence="2">The sequence shown here is derived from an EMBL/GenBank/DDBJ whole genome shotgun (WGS) entry which is preliminary data.</text>
</comment>
<evidence type="ECO:0000259" key="1">
    <source>
        <dbReference type="PROSITE" id="PS50112"/>
    </source>
</evidence>
<gene>
    <name evidence="2" type="ORF">CUJ83_03570</name>
</gene>
<protein>
    <recommendedName>
        <fullName evidence="1">PAS domain-containing protein</fullName>
    </recommendedName>
</protein>
<dbReference type="Proteomes" id="UP001320159">
    <property type="component" value="Unassembled WGS sequence"/>
</dbReference>
<organism evidence="2 3">
    <name type="scientific">Methanooceanicella nereidis</name>
    <dbReference type="NCBI Taxonomy" id="2052831"/>
    <lineage>
        <taxon>Archaea</taxon>
        <taxon>Methanobacteriati</taxon>
        <taxon>Methanobacteriota</taxon>
        <taxon>Stenosarchaea group</taxon>
        <taxon>Methanomicrobia</taxon>
        <taxon>Methanocellales</taxon>
        <taxon>Methanocellaceae</taxon>
        <taxon>Methanooceanicella</taxon>
    </lineage>
</organism>
<dbReference type="PROSITE" id="PS50112">
    <property type="entry name" value="PAS"/>
    <property type="match status" value="1"/>
</dbReference>
<dbReference type="GO" id="GO:0006355">
    <property type="term" value="P:regulation of DNA-templated transcription"/>
    <property type="evidence" value="ECO:0007669"/>
    <property type="project" value="InterPro"/>
</dbReference>
<sequence>MKMSVSILSIILGLFNERGGPKIQDISTMPSSTERGTDCCEIVENANSIILTWDTQGKIMYMNKFGQQFFGYTSDELVGKSIIGKILPEMSRPGKSSADMIKDILKNPEQYVSNDADENIKKSGERVRLLWSNKVIRNRKGDIVKIISVGNVPKEYL</sequence>
<reference evidence="2 3" key="1">
    <citation type="submission" date="2017-11" db="EMBL/GenBank/DDBJ databases">
        <title>Isolation and Characterization of Family Methanocellaceae Species from Potential Methane Hydrate Area Offshore Southwestern Taiwan.</title>
        <authorList>
            <person name="Zhang W.-L."/>
            <person name="Chen W.-C."/>
            <person name="Lai M.-C."/>
            <person name="Chen S.-C."/>
        </authorList>
    </citation>
    <scope>NUCLEOTIDE SEQUENCE [LARGE SCALE GENOMIC DNA]</scope>
    <source>
        <strain evidence="2 3">CWC-04</strain>
    </source>
</reference>
<name>A0AAP2W6A7_9EURY</name>
<evidence type="ECO:0000313" key="2">
    <source>
        <dbReference type="EMBL" id="MCD1294074.1"/>
    </source>
</evidence>